<accession>A0A432P504</accession>
<dbReference type="EMBL" id="RJTJ01000006">
    <property type="protein sequence ID" value="RUM07429.1"/>
    <property type="molecule type" value="Genomic_DNA"/>
</dbReference>
<evidence type="ECO:0000313" key="1">
    <source>
        <dbReference type="EMBL" id="RUM07429.1"/>
    </source>
</evidence>
<name>A0A432P504_9HYPH</name>
<dbReference type="OrthoDB" id="9815222at2"/>
<gene>
    <name evidence="1" type="ORF">EFR84_08015</name>
</gene>
<sequence length="151" mass="17560">MFDVLRDLRPHDELLVPEESLFDVGLDGFDRGCHRFRSFRVEFCFTKPEFELAFAGLPQIISIIEIYVKRQHPEADYHYFLRELARWFRAEELKNLDEEGVPIQITERFHQGGDTYASLVARLTAAVTSEVSDLSPFERAWVANALDIPIK</sequence>
<protein>
    <submittedName>
        <fullName evidence="1">Uncharacterized protein</fullName>
    </submittedName>
</protein>
<proteinExistence type="predicted"/>
<reference evidence="1 2" key="1">
    <citation type="submission" date="2018-11" db="EMBL/GenBank/DDBJ databases">
        <title>Rhizobium chutanense sp. nov., isolated from root nodules of Phaseolus vulgaris in China.</title>
        <authorList>
            <person name="Huo Y."/>
        </authorList>
    </citation>
    <scope>NUCLEOTIDE SEQUENCE [LARGE SCALE GENOMIC DNA]</scope>
    <source>
        <strain evidence="1 2">C16</strain>
    </source>
</reference>
<evidence type="ECO:0000313" key="2">
    <source>
        <dbReference type="Proteomes" id="UP000278081"/>
    </source>
</evidence>
<dbReference type="AlphaFoldDB" id="A0A432P504"/>
<organism evidence="1 2">
    <name type="scientific">Rhizobium chutanense</name>
    <dbReference type="NCBI Taxonomy" id="2035448"/>
    <lineage>
        <taxon>Bacteria</taxon>
        <taxon>Pseudomonadati</taxon>
        <taxon>Pseudomonadota</taxon>
        <taxon>Alphaproteobacteria</taxon>
        <taxon>Hyphomicrobiales</taxon>
        <taxon>Rhizobiaceae</taxon>
        <taxon>Rhizobium/Agrobacterium group</taxon>
        <taxon>Rhizobium</taxon>
    </lineage>
</organism>
<dbReference type="Proteomes" id="UP000278081">
    <property type="component" value="Unassembled WGS sequence"/>
</dbReference>
<comment type="caution">
    <text evidence="1">The sequence shown here is derived from an EMBL/GenBank/DDBJ whole genome shotgun (WGS) entry which is preliminary data.</text>
</comment>